<gene>
    <name evidence="1" type="ORF">H9841_11585</name>
</gene>
<evidence type="ECO:0000313" key="2">
    <source>
        <dbReference type="Proteomes" id="UP000823868"/>
    </source>
</evidence>
<accession>A0A9D1YBD7</accession>
<comment type="caution">
    <text evidence="1">The sequence shown here is derived from an EMBL/GenBank/DDBJ whole genome shotgun (WGS) entry which is preliminary data.</text>
</comment>
<sequence>MSFLEPWELAREEHQLVTPLSAEQRASWVEQVIQRYLDPPQRKQGVSWSDRLINSFRQFPTCCLHSLYTDTKWWLSVGLREYWANTRLWVSGGLYRNNLIYLFEDGAYCSDICFRSTLCLERELFFTNEEMDWLVCWTELEHLLCFGSIVPWLCAKTEGTEEREHLGVLWERPQ</sequence>
<proteinExistence type="predicted"/>
<dbReference type="Proteomes" id="UP000823868">
    <property type="component" value="Unassembled WGS sequence"/>
</dbReference>
<name>A0A9D1YBD7_9FIRM</name>
<dbReference type="EMBL" id="DXDX01000210">
    <property type="protein sequence ID" value="HIY22527.1"/>
    <property type="molecule type" value="Genomic_DNA"/>
</dbReference>
<reference evidence="1" key="2">
    <citation type="submission" date="2021-04" db="EMBL/GenBank/DDBJ databases">
        <authorList>
            <person name="Gilroy R."/>
        </authorList>
    </citation>
    <scope>NUCLEOTIDE SEQUENCE</scope>
    <source>
        <strain evidence="1">ChiBcec16_6824</strain>
    </source>
</reference>
<evidence type="ECO:0000313" key="1">
    <source>
        <dbReference type="EMBL" id="HIY22527.1"/>
    </source>
</evidence>
<reference evidence="1" key="1">
    <citation type="journal article" date="2021" name="PeerJ">
        <title>Extensive microbial diversity within the chicken gut microbiome revealed by metagenomics and culture.</title>
        <authorList>
            <person name="Gilroy R."/>
            <person name="Ravi A."/>
            <person name="Getino M."/>
            <person name="Pursley I."/>
            <person name="Horton D.L."/>
            <person name="Alikhan N.F."/>
            <person name="Baker D."/>
            <person name="Gharbi K."/>
            <person name="Hall N."/>
            <person name="Watson M."/>
            <person name="Adriaenssens E.M."/>
            <person name="Foster-Nyarko E."/>
            <person name="Jarju S."/>
            <person name="Secka A."/>
            <person name="Antonio M."/>
            <person name="Oren A."/>
            <person name="Chaudhuri R.R."/>
            <person name="La Ragione R."/>
            <person name="Hildebrand F."/>
            <person name="Pallen M.J."/>
        </authorList>
    </citation>
    <scope>NUCLEOTIDE SEQUENCE</scope>
    <source>
        <strain evidence="1">ChiBcec16_6824</strain>
    </source>
</reference>
<dbReference type="AlphaFoldDB" id="A0A9D1YBD7"/>
<protein>
    <submittedName>
        <fullName evidence="1">Uncharacterized protein</fullName>
    </submittedName>
</protein>
<organism evidence="1 2">
    <name type="scientific">Candidatus Flavonifractor merdigallinarum</name>
    <dbReference type="NCBI Taxonomy" id="2838589"/>
    <lineage>
        <taxon>Bacteria</taxon>
        <taxon>Bacillati</taxon>
        <taxon>Bacillota</taxon>
        <taxon>Clostridia</taxon>
        <taxon>Eubacteriales</taxon>
        <taxon>Oscillospiraceae</taxon>
        <taxon>Flavonifractor</taxon>
    </lineage>
</organism>